<dbReference type="InterPro" id="IPR009836">
    <property type="entry name" value="GRDP-like"/>
</dbReference>
<dbReference type="PANTHER" id="PTHR34365">
    <property type="entry name" value="ENOLASE (DUF1399)"/>
    <property type="match status" value="1"/>
</dbReference>
<dbReference type="Proteomes" id="UP001303889">
    <property type="component" value="Unassembled WGS sequence"/>
</dbReference>
<gene>
    <name evidence="1" type="ORF">C8A05DRAFT_40978</name>
</gene>
<dbReference type="AlphaFoldDB" id="A0AAN6RX47"/>
<evidence type="ECO:0000313" key="2">
    <source>
        <dbReference type="Proteomes" id="UP001303889"/>
    </source>
</evidence>
<name>A0AAN6RX47_9PEZI</name>
<accession>A0AAN6RX47</accession>
<sequence>MSHLVPRHLNDLHASIADNSDLIYPHTASALHPKAATAEAQDKVPDPTLFASLTQPTRGDSDLPTVGECAVHLELLEVFHKLRINVIRSSALDTTFGVRIEKRAVFQRGWDDAKRDYVMKPGHLKDETWGSRRRQKWSYFLEIAVGRFRVWIGKMDWFLKALGLEDRTRLPYLPPLDVLMVWHAFLLNPRDYDQACRRDSLTYVAALRFPWEAVHAAINRRDWKYTQPKASADWTQERANMEPDLFQFLGWAGKPSNGLSAALARYGVQPKAPIFSLDEALDTQGLNSRDAAFLAMLRQGELDKEANGLLVANVQRQAAFVDKMHAQLWIRSPALEGTLRRAGDRYDKFLRLFKLCPGQRLVPTLDIDLVWHTHQCSAAAYRASVEQRTGVFLNHDDKLGQPVLKVELERTRRPFFVHFGEDYEKCFCWECEMIASVLEDDDANGQQESLSTLTERVRVNVEYHRCVEILRRPPAL</sequence>
<dbReference type="EMBL" id="MU855334">
    <property type="protein sequence ID" value="KAK3906170.1"/>
    <property type="molecule type" value="Genomic_DNA"/>
</dbReference>
<dbReference type="Pfam" id="PF07173">
    <property type="entry name" value="GRDP-like"/>
    <property type="match status" value="1"/>
</dbReference>
<evidence type="ECO:0000313" key="1">
    <source>
        <dbReference type="EMBL" id="KAK3906170.1"/>
    </source>
</evidence>
<reference evidence="1" key="2">
    <citation type="submission" date="2023-05" db="EMBL/GenBank/DDBJ databases">
        <authorList>
            <consortium name="Lawrence Berkeley National Laboratory"/>
            <person name="Steindorff A."/>
            <person name="Hensen N."/>
            <person name="Bonometti L."/>
            <person name="Westerberg I."/>
            <person name="Brannstrom I.O."/>
            <person name="Guillou S."/>
            <person name="Cros-Aarteil S."/>
            <person name="Calhoun S."/>
            <person name="Haridas S."/>
            <person name="Kuo A."/>
            <person name="Mondo S."/>
            <person name="Pangilinan J."/>
            <person name="Riley R."/>
            <person name="Labutti K."/>
            <person name="Andreopoulos B."/>
            <person name="Lipzen A."/>
            <person name="Chen C."/>
            <person name="Yanf M."/>
            <person name="Daum C."/>
            <person name="Ng V."/>
            <person name="Clum A."/>
            <person name="Ohm R."/>
            <person name="Martin F."/>
            <person name="Silar P."/>
            <person name="Natvig D."/>
            <person name="Lalanne C."/>
            <person name="Gautier V."/>
            <person name="Ament-Velasquez S.L."/>
            <person name="Kruys A."/>
            <person name="Hutchinson M.I."/>
            <person name="Powell A.J."/>
            <person name="Barry K."/>
            <person name="Miller A.N."/>
            <person name="Grigoriev I.V."/>
            <person name="Debuchy R."/>
            <person name="Gladieux P."/>
            <person name="Thoren M.H."/>
            <person name="Johannesson H."/>
        </authorList>
    </citation>
    <scope>NUCLEOTIDE SEQUENCE</scope>
    <source>
        <strain evidence="1">CBS 103.79</strain>
    </source>
</reference>
<keyword evidence="2" id="KW-1185">Reference proteome</keyword>
<comment type="caution">
    <text evidence="1">The sequence shown here is derived from an EMBL/GenBank/DDBJ whole genome shotgun (WGS) entry which is preliminary data.</text>
</comment>
<proteinExistence type="predicted"/>
<dbReference type="PANTHER" id="PTHR34365:SF7">
    <property type="entry name" value="GLYCINE-RICH DOMAIN-CONTAINING PROTEIN 1"/>
    <property type="match status" value="1"/>
</dbReference>
<protein>
    <submittedName>
        <fullName evidence="1">Uncharacterized protein</fullName>
    </submittedName>
</protein>
<reference evidence="1" key="1">
    <citation type="journal article" date="2023" name="Mol. Phylogenet. Evol.">
        <title>Genome-scale phylogeny and comparative genomics of the fungal order Sordariales.</title>
        <authorList>
            <person name="Hensen N."/>
            <person name="Bonometti L."/>
            <person name="Westerberg I."/>
            <person name="Brannstrom I.O."/>
            <person name="Guillou S."/>
            <person name="Cros-Aarteil S."/>
            <person name="Calhoun S."/>
            <person name="Haridas S."/>
            <person name="Kuo A."/>
            <person name="Mondo S."/>
            <person name="Pangilinan J."/>
            <person name="Riley R."/>
            <person name="LaButti K."/>
            <person name="Andreopoulos B."/>
            <person name="Lipzen A."/>
            <person name="Chen C."/>
            <person name="Yan M."/>
            <person name="Daum C."/>
            <person name="Ng V."/>
            <person name="Clum A."/>
            <person name="Steindorff A."/>
            <person name="Ohm R.A."/>
            <person name="Martin F."/>
            <person name="Silar P."/>
            <person name="Natvig D.O."/>
            <person name="Lalanne C."/>
            <person name="Gautier V."/>
            <person name="Ament-Velasquez S.L."/>
            <person name="Kruys A."/>
            <person name="Hutchinson M.I."/>
            <person name="Powell A.J."/>
            <person name="Barry K."/>
            <person name="Miller A.N."/>
            <person name="Grigoriev I.V."/>
            <person name="Debuchy R."/>
            <person name="Gladieux P."/>
            <person name="Hiltunen Thoren M."/>
            <person name="Johannesson H."/>
        </authorList>
    </citation>
    <scope>NUCLEOTIDE SEQUENCE</scope>
    <source>
        <strain evidence="1">CBS 103.79</strain>
    </source>
</reference>
<organism evidence="1 2">
    <name type="scientific">Staphylotrichum tortipilum</name>
    <dbReference type="NCBI Taxonomy" id="2831512"/>
    <lineage>
        <taxon>Eukaryota</taxon>
        <taxon>Fungi</taxon>
        <taxon>Dikarya</taxon>
        <taxon>Ascomycota</taxon>
        <taxon>Pezizomycotina</taxon>
        <taxon>Sordariomycetes</taxon>
        <taxon>Sordariomycetidae</taxon>
        <taxon>Sordariales</taxon>
        <taxon>Chaetomiaceae</taxon>
        <taxon>Staphylotrichum</taxon>
    </lineage>
</organism>